<sequence>MAHCLALLSMIMMALVSRSKSAAAGEQVPAGTGGASNCSANNCSVAKASSQCFGSTAMFVSAAVARCTTASSADSGRSSGLQAYFQDSVNALLSSCFDAAAAPLRVTGWG</sequence>
<comment type="caution">
    <text evidence="2">The sequence shown here is derived from an EMBL/GenBank/DDBJ whole genome shotgun (WGS) entry which is preliminary data.</text>
</comment>
<protein>
    <recommendedName>
        <fullName evidence="4">Secreted protein</fullName>
    </recommendedName>
</protein>
<dbReference type="Proteomes" id="UP000485058">
    <property type="component" value="Unassembled WGS sequence"/>
</dbReference>
<keyword evidence="1" id="KW-0732">Signal</keyword>
<name>A0A699ZPP1_HAELA</name>
<evidence type="ECO:0000313" key="3">
    <source>
        <dbReference type="Proteomes" id="UP000485058"/>
    </source>
</evidence>
<organism evidence="2 3">
    <name type="scientific">Haematococcus lacustris</name>
    <name type="common">Green alga</name>
    <name type="synonym">Haematococcus pluvialis</name>
    <dbReference type="NCBI Taxonomy" id="44745"/>
    <lineage>
        <taxon>Eukaryota</taxon>
        <taxon>Viridiplantae</taxon>
        <taxon>Chlorophyta</taxon>
        <taxon>core chlorophytes</taxon>
        <taxon>Chlorophyceae</taxon>
        <taxon>CS clade</taxon>
        <taxon>Chlamydomonadales</taxon>
        <taxon>Haematococcaceae</taxon>
        <taxon>Haematococcus</taxon>
    </lineage>
</organism>
<dbReference type="EMBL" id="BLLF01002394">
    <property type="protein sequence ID" value="GFH23905.1"/>
    <property type="molecule type" value="Genomic_DNA"/>
</dbReference>
<keyword evidence="3" id="KW-1185">Reference proteome</keyword>
<proteinExistence type="predicted"/>
<feature type="chain" id="PRO_5025555788" description="Secreted protein" evidence="1">
    <location>
        <begin position="25"/>
        <end position="110"/>
    </location>
</feature>
<evidence type="ECO:0000256" key="1">
    <source>
        <dbReference type="SAM" id="SignalP"/>
    </source>
</evidence>
<feature type="signal peptide" evidence="1">
    <location>
        <begin position="1"/>
        <end position="24"/>
    </location>
</feature>
<gene>
    <name evidence="2" type="ORF">HaLaN_21599</name>
</gene>
<accession>A0A699ZPP1</accession>
<dbReference type="AlphaFoldDB" id="A0A699ZPP1"/>
<evidence type="ECO:0000313" key="2">
    <source>
        <dbReference type="EMBL" id="GFH23905.1"/>
    </source>
</evidence>
<evidence type="ECO:0008006" key="4">
    <source>
        <dbReference type="Google" id="ProtNLM"/>
    </source>
</evidence>
<reference evidence="2 3" key="1">
    <citation type="submission" date="2020-02" db="EMBL/GenBank/DDBJ databases">
        <title>Draft genome sequence of Haematococcus lacustris strain NIES-144.</title>
        <authorList>
            <person name="Morimoto D."/>
            <person name="Nakagawa S."/>
            <person name="Yoshida T."/>
            <person name="Sawayama S."/>
        </authorList>
    </citation>
    <scope>NUCLEOTIDE SEQUENCE [LARGE SCALE GENOMIC DNA]</scope>
    <source>
        <strain evidence="2 3">NIES-144</strain>
    </source>
</reference>